<dbReference type="EMBL" id="ANMO01000100">
    <property type="protein sequence ID" value="EMB17217.1"/>
    <property type="molecule type" value="Genomic_DNA"/>
</dbReference>
<protein>
    <submittedName>
        <fullName evidence="1">Uncharacterized protein</fullName>
    </submittedName>
</protein>
<dbReference type="AlphaFoldDB" id="M2AWX2"/>
<keyword evidence="2" id="KW-1185">Reference proteome</keyword>
<comment type="caution">
    <text evidence="1">The sequence shown here is derived from an EMBL/GenBank/DDBJ whole genome shotgun (WGS) entry which is preliminary data.</text>
</comment>
<name>M2AWX2_9BACT</name>
<evidence type="ECO:0000313" key="1">
    <source>
        <dbReference type="EMBL" id="EMB17217.1"/>
    </source>
</evidence>
<sequence length="52" mass="5755">MYAEVFTAFQPPATVCNPFGMKLEQGLPNAKRQSHDCTESFLGLLIESSTTF</sequence>
<dbReference type="Proteomes" id="UP000011529">
    <property type="component" value="Unassembled WGS sequence"/>
</dbReference>
<evidence type="ECO:0000313" key="2">
    <source>
        <dbReference type="Proteomes" id="UP000011529"/>
    </source>
</evidence>
<accession>M2AWX2</accession>
<reference evidence="1" key="1">
    <citation type="submission" date="2012-11" db="EMBL/GenBank/DDBJ databases">
        <title>Permanent draft genomes of Rhodopirellula europaea strain SH398 and 6C.</title>
        <authorList>
            <person name="Richter M."/>
            <person name="Richter-Heitmann T."/>
            <person name="Frank C."/>
            <person name="Harder J."/>
            <person name="Glockner F.O."/>
        </authorList>
    </citation>
    <scope>NUCLEOTIDE SEQUENCE</scope>
    <source>
        <strain evidence="1">6C</strain>
    </source>
</reference>
<dbReference type="PATRIC" id="fig|1263867.3.peg.2167"/>
<organism evidence="1 2">
    <name type="scientific">Rhodopirellula europaea 6C</name>
    <dbReference type="NCBI Taxonomy" id="1263867"/>
    <lineage>
        <taxon>Bacteria</taxon>
        <taxon>Pseudomonadati</taxon>
        <taxon>Planctomycetota</taxon>
        <taxon>Planctomycetia</taxon>
        <taxon>Pirellulales</taxon>
        <taxon>Pirellulaceae</taxon>
        <taxon>Rhodopirellula</taxon>
    </lineage>
</organism>
<gene>
    <name evidence="1" type="ORF">RE6C_02039</name>
</gene>
<proteinExistence type="predicted"/>
<reference evidence="1" key="2">
    <citation type="journal article" date="2013" name="Mar. Genomics">
        <title>Expression of sulfatases in Rhodopirellula baltica and the diversity of sulfatases in the genus Rhodopirellula.</title>
        <authorList>
            <person name="Wegner C.E."/>
            <person name="Richter-Heitmann T."/>
            <person name="Klindworth A."/>
            <person name="Klockow C."/>
            <person name="Richter M."/>
            <person name="Achstetter T."/>
            <person name="Glockner F.O."/>
            <person name="Harder J."/>
        </authorList>
    </citation>
    <scope>NUCLEOTIDE SEQUENCE [LARGE SCALE GENOMIC DNA]</scope>
    <source>
        <strain evidence="1">6C</strain>
    </source>
</reference>